<feature type="signal peptide" evidence="8">
    <location>
        <begin position="1"/>
        <end position="22"/>
    </location>
</feature>
<proteinExistence type="predicted"/>
<feature type="domain" description="M23ase beta-sheet core" evidence="9">
    <location>
        <begin position="313"/>
        <end position="415"/>
    </location>
</feature>
<dbReference type="CDD" id="cd12797">
    <property type="entry name" value="M23_peptidase"/>
    <property type="match status" value="1"/>
</dbReference>
<keyword evidence="2" id="KW-0645">Protease</keyword>
<keyword evidence="11" id="KW-1185">Reference proteome</keyword>
<keyword evidence="6" id="KW-0482">Metalloprotease</keyword>
<keyword evidence="5" id="KW-0862">Zinc</keyword>
<evidence type="ECO:0000256" key="4">
    <source>
        <dbReference type="ARBA" id="ARBA00022801"/>
    </source>
</evidence>
<accession>A0A9W6J5K0</accession>
<dbReference type="Proteomes" id="UP001143372">
    <property type="component" value="Unassembled WGS sequence"/>
</dbReference>
<evidence type="ECO:0000313" key="11">
    <source>
        <dbReference type="Proteomes" id="UP001143372"/>
    </source>
</evidence>
<dbReference type="InterPro" id="IPR016047">
    <property type="entry name" value="M23ase_b-sheet_dom"/>
</dbReference>
<evidence type="ECO:0000256" key="6">
    <source>
        <dbReference type="ARBA" id="ARBA00023049"/>
    </source>
</evidence>
<protein>
    <submittedName>
        <fullName evidence="10">Membrane protein</fullName>
    </submittedName>
</protein>
<evidence type="ECO:0000256" key="8">
    <source>
        <dbReference type="SAM" id="SignalP"/>
    </source>
</evidence>
<evidence type="ECO:0000256" key="2">
    <source>
        <dbReference type="ARBA" id="ARBA00022670"/>
    </source>
</evidence>
<keyword evidence="8" id="KW-0732">Signal</keyword>
<dbReference type="PANTHER" id="PTHR21666:SF288">
    <property type="entry name" value="CELL DIVISION PROTEIN YTFB"/>
    <property type="match status" value="1"/>
</dbReference>
<dbReference type="InterPro" id="IPR050570">
    <property type="entry name" value="Cell_wall_metabolism_enzyme"/>
</dbReference>
<dbReference type="SUPFAM" id="SSF51261">
    <property type="entry name" value="Duplicated hybrid motif"/>
    <property type="match status" value="1"/>
</dbReference>
<dbReference type="GO" id="GO:0004222">
    <property type="term" value="F:metalloendopeptidase activity"/>
    <property type="evidence" value="ECO:0007669"/>
    <property type="project" value="TreeGrafter"/>
</dbReference>
<evidence type="ECO:0000313" key="10">
    <source>
        <dbReference type="EMBL" id="GLK69809.1"/>
    </source>
</evidence>
<evidence type="ECO:0000259" key="9">
    <source>
        <dbReference type="Pfam" id="PF01551"/>
    </source>
</evidence>
<name>A0A9W6J5K0_9HYPH</name>
<reference evidence="10" key="1">
    <citation type="journal article" date="2014" name="Int. J. Syst. Evol. Microbiol.">
        <title>Complete genome sequence of Corynebacterium casei LMG S-19264T (=DSM 44701T), isolated from a smear-ripened cheese.</title>
        <authorList>
            <consortium name="US DOE Joint Genome Institute (JGI-PGF)"/>
            <person name="Walter F."/>
            <person name="Albersmeier A."/>
            <person name="Kalinowski J."/>
            <person name="Ruckert C."/>
        </authorList>
    </citation>
    <scope>NUCLEOTIDE SEQUENCE</scope>
    <source>
        <strain evidence="10">VKM B-2347</strain>
    </source>
</reference>
<organism evidence="10 11">
    <name type="scientific">Hansschlegelia plantiphila</name>
    <dbReference type="NCBI Taxonomy" id="374655"/>
    <lineage>
        <taxon>Bacteria</taxon>
        <taxon>Pseudomonadati</taxon>
        <taxon>Pseudomonadota</taxon>
        <taxon>Alphaproteobacteria</taxon>
        <taxon>Hyphomicrobiales</taxon>
        <taxon>Methylopilaceae</taxon>
        <taxon>Hansschlegelia</taxon>
    </lineage>
</organism>
<evidence type="ECO:0000256" key="3">
    <source>
        <dbReference type="ARBA" id="ARBA00022723"/>
    </source>
</evidence>
<dbReference type="GO" id="GO:0006508">
    <property type="term" value="P:proteolysis"/>
    <property type="evidence" value="ECO:0007669"/>
    <property type="project" value="UniProtKB-KW"/>
</dbReference>
<dbReference type="Gene3D" id="2.70.70.10">
    <property type="entry name" value="Glucose Permease (Domain IIA)"/>
    <property type="match status" value="1"/>
</dbReference>
<keyword evidence="7" id="KW-0175">Coiled coil</keyword>
<feature type="coiled-coil region" evidence="7">
    <location>
        <begin position="32"/>
        <end position="73"/>
    </location>
</feature>
<keyword evidence="3" id="KW-0479">Metal-binding</keyword>
<keyword evidence="4" id="KW-0378">Hydrolase</keyword>
<dbReference type="PANTHER" id="PTHR21666">
    <property type="entry name" value="PEPTIDASE-RELATED"/>
    <property type="match status" value="1"/>
</dbReference>
<dbReference type="GO" id="GO:0046872">
    <property type="term" value="F:metal ion binding"/>
    <property type="evidence" value="ECO:0007669"/>
    <property type="project" value="UniProtKB-KW"/>
</dbReference>
<dbReference type="Gene3D" id="6.10.250.3150">
    <property type="match status" value="1"/>
</dbReference>
<evidence type="ECO:0000256" key="1">
    <source>
        <dbReference type="ARBA" id="ARBA00001947"/>
    </source>
</evidence>
<evidence type="ECO:0000256" key="5">
    <source>
        <dbReference type="ARBA" id="ARBA00022833"/>
    </source>
</evidence>
<evidence type="ECO:0000256" key="7">
    <source>
        <dbReference type="SAM" id="Coils"/>
    </source>
</evidence>
<dbReference type="AlphaFoldDB" id="A0A9W6J5K0"/>
<comment type="caution">
    <text evidence="10">The sequence shown here is derived from an EMBL/GenBank/DDBJ whole genome shotgun (WGS) entry which is preliminary data.</text>
</comment>
<feature type="chain" id="PRO_5040995200" evidence="8">
    <location>
        <begin position="23"/>
        <end position="429"/>
    </location>
</feature>
<gene>
    <name evidence="10" type="ORF">GCM10008179_34470</name>
</gene>
<sequence>MRASLRTLLLCLALAGAAAARAEEAAPAPDPAAEQRKALEIARENLKATQERRERLAAEIEALKGERGKLQTALIDTAAALREKEPAVQDREKRIADLAESERQLKASLVARRGVLADVIAALQRMGRQPPPALLVRPNDALEAIRSAILLGAVVPDMRAEAEALASDLREMARLKGMLTGERDALAHEMEGLGAERERLTALVDERQRQLGQQQAELTSEGDKAGLIARNVGDLETLISKMEQQQARAAADAAKQAPPPDQSGKVDMAALHDAARLAPAIPFEKARGMLSMPVSGNRVLDFGQTNGAGLAEQGISIAASPGATVTAPCDSWVVYAGPFRSYRQVLILNAGGGYYVVLAGMERINVALNQFVLAGEPVAAMQGGAAASGDAGSPSASARPVLYVEFRKDRGSIDPSPWWAGTSGEKAGG</sequence>
<dbReference type="Pfam" id="PF01551">
    <property type="entry name" value="Peptidase_M23"/>
    <property type="match status" value="1"/>
</dbReference>
<comment type="cofactor">
    <cofactor evidence="1">
        <name>Zn(2+)</name>
        <dbReference type="ChEBI" id="CHEBI:29105"/>
    </cofactor>
</comment>
<reference evidence="10" key="2">
    <citation type="submission" date="2023-01" db="EMBL/GenBank/DDBJ databases">
        <authorList>
            <person name="Sun Q."/>
            <person name="Evtushenko L."/>
        </authorList>
    </citation>
    <scope>NUCLEOTIDE SEQUENCE</scope>
    <source>
        <strain evidence="10">VKM B-2347</strain>
    </source>
</reference>
<dbReference type="RefSeq" id="WP_271170022.1">
    <property type="nucleotide sequence ID" value="NZ_BSFI01000023.1"/>
</dbReference>
<dbReference type="EMBL" id="BSFI01000023">
    <property type="protein sequence ID" value="GLK69809.1"/>
    <property type="molecule type" value="Genomic_DNA"/>
</dbReference>
<dbReference type="InterPro" id="IPR011055">
    <property type="entry name" value="Dup_hybrid_motif"/>
</dbReference>